<dbReference type="InterPro" id="IPR001789">
    <property type="entry name" value="Sig_transdc_resp-reg_receiver"/>
</dbReference>
<dbReference type="EMBL" id="FNIE01000007">
    <property type="protein sequence ID" value="SDO12658.1"/>
    <property type="molecule type" value="Genomic_DNA"/>
</dbReference>
<dbReference type="SUPFAM" id="SSF52172">
    <property type="entry name" value="CheY-like"/>
    <property type="match status" value="1"/>
</dbReference>
<proteinExistence type="predicted"/>
<dbReference type="GO" id="GO:0005829">
    <property type="term" value="C:cytosol"/>
    <property type="evidence" value="ECO:0007669"/>
    <property type="project" value="TreeGrafter"/>
</dbReference>
<dbReference type="PROSITE" id="PS51755">
    <property type="entry name" value="OMPR_PHOB"/>
    <property type="match status" value="1"/>
</dbReference>
<dbReference type="Pfam" id="PF00486">
    <property type="entry name" value="Trans_reg_C"/>
    <property type="match status" value="1"/>
</dbReference>
<evidence type="ECO:0000256" key="6">
    <source>
        <dbReference type="PROSITE-ProRule" id="PRU00169"/>
    </source>
</evidence>
<evidence type="ECO:0000259" key="8">
    <source>
        <dbReference type="PROSITE" id="PS50110"/>
    </source>
</evidence>
<dbReference type="PANTHER" id="PTHR48111">
    <property type="entry name" value="REGULATOR OF RPOS"/>
    <property type="match status" value="1"/>
</dbReference>
<dbReference type="InterPro" id="IPR036388">
    <property type="entry name" value="WH-like_DNA-bd_sf"/>
</dbReference>
<evidence type="ECO:0000256" key="3">
    <source>
        <dbReference type="ARBA" id="ARBA00023125"/>
    </source>
</evidence>
<dbReference type="STRING" id="310781.SAMN05216259_107365"/>
<dbReference type="GO" id="GO:0006355">
    <property type="term" value="P:regulation of DNA-templated transcription"/>
    <property type="evidence" value="ECO:0007669"/>
    <property type="project" value="InterPro"/>
</dbReference>
<evidence type="ECO:0000259" key="9">
    <source>
        <dbReference type="PROSITE" id="PS51755"/>
    </source>
</evidence>
<dbReference type="CDD" id="cd00383">
    <property type="entry name" value="trans_reg_C"/>
    <property type="match status" value="1"/>
</dbReference>
<dbReference type="SUPFAM" id="SSF46894">
    <property type="entry name" value="C-terminal effector domain of the bipartite response regulators"/>
    <property type="match status" value="1"/>
</dbReference>
<evidence type="ECO:0000313" key="11">
    <source>
        <dbReference type="Proteomes" id="UP000199341"/>
    </source>
</evidence>
<keyword evidence="11" id="KW-1185">Reference proteome</keyword>
<evidence type="ECO:0000313" key="10">
    <source>
        <dbReference type="EMBL" id="SDO12658.1"/>
    </source>
</evidence>
<dbReference type="InterPro" id="IPR001867">
    <property type="entry name" value="OmpR/PhoB-type_DNA-bd"/>
</dbReference>
<name>A0A1H0H0I6_9ACTN</name>
<feature type="domain" description="Response regulatory" evidence="8">
    <location>
        <begin position="4"/>
        <end position="115"/>
    </location>
</feature>
<dbReference type="Gene3D" id="6.10.250.690">
    <property type="match status" value="1"/>
</dbReference>
<reference evidence="10 11" key="1">
    <citation type="submission" date="2016-10" db="EMBL/GenBank/DDBJ databases">
        <authorList>
            <person name="de Groot N.N."/>
        </authorList>
    </citation>
    <scope>NUCLEOTIDE SEQUENCE [LARGE SCALE GENOMIC DNA]</scope>
    <source>
        <strain evidence="10 11">CGMCC 4.2022</strain>
    </source>
</reference>
<dbReference type="Gene3D" id="3.40.50.2300">
    <property type="match status" value="1"/>
</dbReference>
<organism evidence="10 11">
    <name type="scientific">Actinacidiphila guanduensis</name>
    <dbReference type="NCBI Taxonomy" id="310781"/>
    <lineage>
        <taxon>Bacteria</taxon>
        <taxon>Bacillati</taxon>
        <taxon>Actinomycetota</taxon>
        <taxon>Actinomycetes</taxon>
        <taxon>Kitasatosporales</taxon>
        <taxon>Streptomycetaceae</taxon>
        <taxon>Actinacidiphila</taxon>
    </lineage>
</organism>
<feature type="domain" description="OmpR/PhoB-type" evidence="9">
    <location>
        <begin position="124"/>
        <end position="219"/>
    </location>
</feature>
<dbReference type="RefSeq" id="WP_176930302.1">
    <property type="nucleotide sequence ID" value="NZ_FNIE01000007.1"/>
</dbReference>
<dbReference type="PROSITE" id="PS50110">
    <property type="entry name" value="RESPONSE_REGULATORY"/>
    <property type="match status" value="1"/>
</dbReference>
<dbReference type="AlphaFoldDB" id="A0A1H0H0I6"/>
<dbReference type="Proteomes" id="UP000199341">
    <property type="component" value="Unassembled WGS sequence"/>
</dbReference>
<accession>A0A1H0H0I6</accession>
<evidence type="ECO:0000256" key="7">
    <source>
        <dbReference type="PROSITE-ProRule" id="PRU01091"/>
    </source>
</evidence>
<keyword evidence="1 6" id="KW-0597">Phosphoprotein</keyword>
<evidence type="ECO:0000256" key="1">
    <source>
        <dbReference type="ARBA" id="ARBA00022553"/>
    </source>
</evidence>
<feature type="modified residue" description="4-aspartylphosphate" evidence="6">
    <location>
        <position position="51"/>
    </location>
</feature>
<dbReference type="GO" id="GO:0000156">
    <property type="term" value="F:phosphorelay response regulator activity"/>
    <property type="evidence" value="ECO:0007669"/>
    <property type="project" value="TreeGrafter"/>
</dbReference>
<dbReference type="PANTHER" id="PTHR48111:SF72">
    <property type="entry name" value="SENSORY TRANSDUCTION PROTEIN REGX3"/>
    <property type="match status" value="1"/>
</dbReference>
<dbReference type="InterPro" id="IPR039420">
    <property type="entry name" value="WalR-like"/>
</dbReference>
<sequence length="231" mass="24938">MKTRVLVVDPDERAAADLADRLARSGYEVGLAATGRAALTSWEDADLVVLDLGLPDVDGLEVCAQIRGRGATPVITLTSGDTELDRVLSLQAGADDCLIKPYGYRELVARMRAVLRRTAAPRTTAVLSHGALRIDPRGRQVRVGDRSVALTRKEFDLLYLLASLPQTVVSRRDLMAKVWADEWSVSSRTVDTHVSSLRGKLGPGDWIVTVRGIGYRLGTGAHPEAPEDGGD</sequence>
<keyword evidence="3 7" id="KW-0238">DNA-binding</keyword>
<protein>
    <recommendedName>
        <fullName evidence="5">Sensory transduction protein RegX3</fullName>
    </recommendedName>
</protein>
<evidence type="ECO:0000256" key="2">
    <source>
        <dbReference type="ARBA" id="ARBA00023015"/>
    </source>
</evidence>
<evidence type="ECO:0000256" key="5">
    <source>
        <dbReference type="ARBA" id="ARBA00041201"/>
    </source>
</evidence>
<feature type="DNA-binding region" description="OmpR/PhoB-type" evidence="7">
    <location>
        <begin position="124"/>
        <end position="219"/>
    </location>
</feature>
<dbReference type="Gene3D" id="1.10.10.10">
    <property type="entry name" value="Winged helix-like DNA-binding domain superfamily/Winged helix DNA-binding domain"/>
    <property type="match status" value="1"/>
</dbReference>
<dbReference type="Pfam" id="PF00072">
    <property type="entry name" value="Response_reg"/>
    <property type="match status" value="1"/>
</dbReference>
<dbReference type="GO" id="GO:0000976">
    <property type="term" value="F:transcription cis-regulatory region binding"/>
    <property type="evidence" value="ECO:0007669"/>
    <property type="project" value="TreeGrafter"/>
</dbReference>
<gene>
    <name evidence="10" type="ORF">SAMN05216259_107365</name>
</gene>
<keyword evidence="2" id="KW-0805">Transcription regulation</keyword>
<dbReference type="InterPro" id="IPR016032">
    <property type="entry name" value="Sig_transdc_resp-reg_C-effctor"/>
</dbReference>
<dbReference type="GO" id="GO:0032993">
    <property type="term" value="C:protein-DNA complex"/>
    <property type="evidence" value="ECO:0007669"/>
    <property type="project" value="TreeGrafter"/>
</dbReference>
<keyword evidence="4" id="KW-0804">Transcription</keyword>
<dbReference type="SMART" id="SM00862">
    <property type="entry name" value="Trans_reg_C"/>
    <property type="match status" value="1"/>
</dbReference>
<dbReference type="InterPro" id="IPR011006">
    <property type="entry name" value="CheY-like_superfamily"/>
</dbReference>
<dbReference type="SMART" id="SM00448">
    <property type="entry name" value="REC"/>
    <property type="match status" value="1"/>
</dbReference>
<evidence type="ECO:0000256" key="4">
    <source>
        <dbReference type="ARBA" id="ARBA00023163"/>
    </source>
</evidence>